<name>A0A562PEU9_9BURK</name>
<comment type="caution">
    <text evidence="1">The sequence shown here is derived from an EMBL/GenBank/DDBJ whole genome shotgun (WGS) entry which is preliminary data.</text>
</comment>
<organism evidence="1 2">
    <name type="scientific">Pseudoduganella flava</name>
    <dbReference type="NCBI Taxonomy" id="871742"/>
    <lineage>
        <taxon>Bacteria</taxon>
        <taxon>Pseudomonadati</taxon>
        <taxon>Pseudomonadota</taxon>
        <taxon>Betaproteobacteria</taxon>
        <taxon>Burkholderiales</taxon>
        <taxon>Oxalobacteraceae</taxon>
        <taxon>Telluria group</taxon>
        <taxon>Pseudoduganella</taxon>
    </lineage>
</organism>
<proteinExistence type="predicted"/>
<dbReference type="RefSeq" id="WP_229418981.1">
    <property type="nucleotide sequence ID" value="NZ_CP046904.1"/>
</dbReference>
<dbReference type="EMBL" id="VLKW01000013">
    <property type="protein sequence ID" value="TWI42938.1"/>
    <property type="molecule type" value="Genomic_DNA"/>
</dbReference>
<dbReference type="Proteomes" id="UP000315112">
    <property type="component" value="Unassembled WGS sequence"/>
</dbReference>
<evidence type="ECO:0000313" key="2">
    <source>
        <dbReference type="Proteomes" id="UP000315112"/>
    </source>
</evidence>
<dbReference type="AlphaFoldDB" id="A0A562PEU9"/>
<accession>A0A562PEU9</accession>
<evidence type="ECO:0000313" key="1">
    <source>
        <dbReference type="EMBL" id="TWI42938.1"/>
    </source>
</evidence>
<sequence>MTTRKTALLTMPHAALEVLTRRLADTPPDFAAPPRIGVEGTLYVAALVNDVAGGLGTRLSVDALQRLAADGNAEYLAVVALLAWLLADDCFAAAQPEQARLLTLIGPTALELAAATRARQFAADPERREELVRMTLATLGWRPAGETAEQAADRLAAISGIERRRLLEASRAAEQRARAIREALARQAAEEAADKWSRE</sequence>
<reference evidence="1 2" key="1">
    <citation type="journal article" date="2015" name="Stand. Genomic Sci.">
        <title>Genomic Encyclopedia of Bacterial and Archaeal Type Strains, Phase III: the genomes of soil and plant-associated and newly described type strains.</title>
        <authorList>
            <person name="Whitman W.B."/>
            <person name="Woyke T."/>
            <person name="Klenk H.P."/>
            <person name="Zhou Y."/>
            <person name="Lilburn T.G."/>
            <person name="Beck B.J."/>
            <person name="De Vos P."/>
            <person name="Vandamme P."/>
            <person name="Eisen J.A."/>
            <person name="Garrity G."/>
            <person name="Hugenholtz P."/>
            <person name="Kyrpides N.C."/>
        </authorList>
    </citation>
    <scope>NUCLEOTIDE SEQUENCE [LARGE SCALE GENOMIC DNA]</scope>
    <source>
        <strain evidence="1 2">CGMCC 1.10685</strain>
    </source>
</reference>
<protein>
    <submittedName>
        <fullName evidence="1">Uncharacterized protein</fullName>
    </submittedName>
</protein>
<gene>
    <name evidence="1" type="ORF">IP92_05272</name>
</gene>